<name>A0A2P2R1N3_RHIMU</name>
<proteinExistence type="predicted"/>
<protein>
    <submittedName>
        <fullName evidence="1">Uncharacterized protein</fullName>
    </submittedName>
</protein>
<evidence type="ECO:0000313" key="1">
    <source>
        <dbReference type="EMBL" id="MBX73071.1"/>
    </source>
</evidence>
<accession>A0A2P2R1N3</accession>
<sequence>MLSHLSQLD</sequence>
<reference evidence="1" key="1">
    <citation type="submission" date="2018-02" db="EMBL/GenBank/DDBJ databases">
        <title>Rhizophora mucronata_Transcriptome.</title>
        <authorList>
            <person name="Meera S.P."/>
            <person name="Sreeshan A."/>
            <person name="Augustine A."/>
        </authorList>
    </citation>
    <scope>NUCLEOTIDE SEQUENCE</scope>
    <source>
        <tissue evidence="1">Leaf</tissue>
    </source>
</reference>
<organism evidence="1">
    <name type="scientific">Rhizophora mucronata</name>
    <name type="common">Asiatic mangrove</name>
    <dbReference type="NCBI Taxonomy" id="61149"/>
    <lineage>
        <taxon>Eukaryota</taxon>
        <taxon>Viridiplantae</taxon>
        <taxon>Streptophyta</taxon>
        <taxon>Embryophyta</taxon>
        <taxon>Tracheophyta</taxon>
        <taxon>Spermatophyta</taxon>
        <taxon>Magnoliopsida</taxon>
        <taxon>eudicotyledons</taxon>
        <taxon>Gunneridae</taxon>
        <taxon>Pentapetalae</taxon>
        <taxon>rosids</taxon>
        <taxon>fabids</taxon>
        <taxon>Malpighiales</taxon>
        <taxon>Rhizophoraceae</taxon>
        <taxon>Rhizophora</taxon>
    </lineage>
</organism>
<dbReference type="EMBL" id="GGEC01092587">
    <property type="protein sequence ID" value="MBX73071.1"/>
    <property type="molecule type" value="Transcribed_RNA"/>
</dbReference>